<proteinExistence type="predicted"/>
<dbReference type="InterPro" id="IPR051533">
    <property type="entry name" value="WaaL-like"/>
</dbReference>
<sequence length="484" mass="55314">MFERTILLNDQLRDNRWFLTVFGVLMAMLGGWLIGNFGVMGAVMTVGAPVALILVTCILMEPKIGLLVYIHLSFMLGFTRFLLTEAPMGLAMDSVLMLTLLSVFLNAKRMNWRRLRHPVYFALVFWLLYTILELLNPEAPYKPAWFYHARAFSLNWFYMGTIMLVMPITREDIRLLIKTWLIWSFFAALWGFKQQYIGLVEAERMWLAAGNAKTHVLWGQLRSFSFYSDASQFGAEMASATLFCSFRLFEDKGVLKKIGYSILILIFFWAYAISGTRSAFFVLVAGYPSYLFLRRDPVLIIRGIFVAIPILVILLFTHIGDSVYQIYRIRTALQPNADASFLVRLENQQKLKAYLRSLPFGAGIGTSADTGARFSPNHFAAQIPPDSWYVEIWIETGVVGLTLYLLMLATIIGYGVYKVWQIKDPWLFRLMIALLANFIGITLMCYSNPTLSQFPTCTMLYIASILFTTGERWDTKPESQSVMA</sequence>
<dbReference type="PANTHER" id="PTHR37422">
    <property type="entry name" value="TEICHURONIC ACID BIOSYNTHESIS PROTEIN TUAE"/>
    <property type="match status" value="1"/>
</dbReference>
<evidence type="ECO:0000256" key="1">
    <source>
        <dbReference type="ARBA" id="ARBA00004141"/>
    </source>
</evidence>
<keyword evidence="2 5" id="KW-0812">Transmembrane</keyword>
<feature type="transmembrane region" description="Helical" evidence="5">
    <location>
        <begin position="392"/>
        <end position="414"/>
    </location>
</feature>
<dbReference type="Proteomes" id="UP000477386">
    <property type="component" value="Unassembled WGS sequence"/>
</dbReference>
<feature type="transmembrane region" description="Helical" evidence="5">
    <location>
        <begin position="89"/>
        <end position="107"/>
    </location>
</feature>
<feature type="domain" description="O-antigen ligase-related" evidence="6">
    <location>
        <begin position="263"/>
        <end position="405"/>
    </location>
</feature>
<protein>
    <submittedName>
        <fullName evidence="7">O-antigen ligase family protein</fullName>
    </submittedName>
</protein>
<dbReference type="InterPro" id="IPR007016">
    <property type="entry name" value="O-antigen_ligase-rel_domated"/>
</dbReference>
<feature type="transmembrane region" description="Helical" evidence="5">
    <location>
        <begin position="261"/>
        <end position="287"/>
    </location>
</feature>
<dbReference type="EMBL" id="JAAGNZ010000005">
    <property type="protein sequence ID" value="NEU70465.1"/>
    <property type="molecule type" value="Genomic_DNA"/>
</dbReference>
<comment type="subcellular location">
    <subcellularLocation>
        <location evidence="1">Membrane</location>
        <topology evidence="1">Multi-pass membrane protein</topology>
    </subcellularLocation>
</comment>
<feature type="transmembrane region" description="Helical" evidence="5">
    <location>
        <begin position="40"/>
        <end position="59"/>
    </location>
</feature>
<keyword evidence="8" id="KW-1185">Reference proteome</keyword>
<evidence type="ECO:0000313" key="8">
    <source>
        <dbReference type="Proteomes" id="UP000477386"/>
    </source>
</evidence>
<feature type="transmembrane region" description="Helical" evidence="5">
    <location>
        <begin position="147"/>
        <end position="168"/>
    </location>
</feature>
<name>A0A6M0ISB9_9BACT</name>
<keyword evidence="4 5" id="KW-0472">Membrane</keyword>
<evidence type="ECO:0000256" key="3">
    <source>
        <dbReference type="ARBA" id="ARBA00022989"/>
    </source>
</evidence>
<gene>
    <name evidence="7" type="ORF">GK091_26600</name>
</gene>
<evidence type="ECO:0000259" key="6">
    <source>
        <dbReference type="Pfam" id="PF04932"/>
    </source>
</evidence>
<comment type="caution">
    <text evidence="7">The sequence shown here is derived from an EMBL/GenBank/DDBJ whole genome shotgun (WGS) entry which is preliminary data.</text>
</comment>
<dbReference type="PANTHER" id="PTHR37422:SF13">
    <property type="entry name" value="LIPOPOLYSACCHARIDE BIOSYNTHESIS PROTEIN PA4999-RELATED"/>
    <property type="match status" value="1"/>
</dbReference>
<feature type="transmembrane region" description="Helical" evidence="5">
    <location>
        <begin position="17"/>
        <end position="34"/>
    </location>
</feature>
<dbReference type="RefSeq" id="WP_164043777.1">
    <property type="nucleotide sequence ID" value="NZ_JAAGNZ010000005.1"/>
</dbReference>
<keyword evidence="3 5" id="KW-1133">Transmembrane helix</keyword>
<evidence type="ECO:0000313" key="7">
    <source>
        <dbReference type="EMBL" id="NEU70465.1"/>
    </source>
</evidence>
<dbReference type="AlphaFoldDB" id="A0A6M0ISB9"/>
<keyword evidence="7" id="KW-0436">Ligase</keyword>
<organism evidence="7 8">
    <name type="scientific">Spirosoma agri</name>
    <dbReference type="NCBI Taxonomy" id="1987381"/>
    <lineage>
        <taxon>Bacteria</taxon>
        <taxon>Pseudomonadati</taxon>
        <taxon>Bacteroidota</taxon>
        <taxon>Cytophagia</taxon>
        <taxon>Cytophagales</taxon>
        <taxon>Cytophagaceae</taxon>
        <taxon>Spirosoma</taxon>
    </lineage>
</organism>
<accession>A0A6M0ISB9</accession>
<dbReference type="Pfam" id="PF04932">
    <property type="entry name" value="Wzy_C"/>
    <property type="match status" value="1"/>
</dbReference>
<evidence type="ECO:0000256" key="2">
    <source>
        <dbReference type="ARBA" id="ARBA00022692"/>
    </source>
</evidence>
<evidence type="ECO:0000256" key="5">
    <source>
        <dbReference type="SAM" id="Phobius"/>
    </source>
</evidence>
<feature type="transmembrane region" description="Helical" evidence="5">
    <location>
        <begin position="119"/>
        <end position="135"/>
    </location>
</feature>
<dbReference type="GO" id="GO:0016874">
    <property type="term" value="F:ligase activity"/>
    <property type="evidence" value="ECO:0007669"/>
    <property type="project" value="UniProtKB-KW"/>
</dbReference>
<dbReference type="GO" id="GO:0016020">
    <property type="term" value="C:membrane"/>
    <property type="evidence" value="ECO:0007669"/>
    <property type="project" value="UniProtKB-SubCell"/>
</dbReference>
<reference evidence="7 8" key="1">
    <citation type="submission" date="2020-02" db="EMBL/GenBank/DDBJ databases">
        <title>Draft genome sequence of two Spirosoma agri KCTC 52727 and Spirosoma terrae KCTC 52035.</title>
        <authorList>
            <person name="Rojas J."/>
            <person name="Ambika Manirajan B."/>
            <person name="Ratering S."/>
            <person name="Suarez C."/>
            <person name="Schnell S."/>
        </authorList>
    </citation>
    <scope>NUCLEOTIDE SEQUENCE [LARGE SCALE GENOMIC DNA]</scope>
    <source>
        <strain evidence="7 8">KCTC 52727</strain>
    </source>
</reference>
<feature type="transmembrane region" description="Helical" evidence="5">
    <location>
        <begin position="299"/>
        <end position="320"/>
    </location>
</feature>
<evidence type="ECO:0000256" key="4">
    <source>
        <dbReference type="ARBA" id="ARBA00023136"/>
    </source>
</evidence>
<feature type="transmembrane region" description="Helical" evidence="5">
    <location>
        <begin position="426"/>
        <end position="446"/>
    </location>
</feature>
<feature type="transmembrane region" description="Helical" evidence="5">
    <location>
        <begin position="66"/>
        <end position="83"/>
    </location>
</feature>